<proteinExistence type="predicted"/>
<comment type="caution">
    <text evidence="1">The sequence shown here is derived from an EMBL/GenBank/DDBJ whole genome shotgun (WGS) entry which is preliminary data.</text>
</comment>
<dbReference type="EMBL" id="JAGEUA010000007">
    <property type="protein sequence ID" value="KAL0969442.1"/>
    <property type="molecule type" value="Genomic_DNA"/>
</dbReference>
<dbReference type="AlphaFoldDB" id="A0ABD0X0J4"/>
<reference evidence="1 2" key="1">
    <citation type="submission" date="2024-06" db="EMBL/GenBank/DDBJ databases">
        <authorList>
            <person name="Pan Q."/>
            <person name="Wen M."/>
            <person name="Jouanno E."/>
            <person name="Zahm M."/>
            <person name="Klopp C."/>
            <person name="Cabau C."/>
            <person name="Louis A."/>
            <person name="Berthelot C."/>
            <person name="Parey E."/>
            <person name="Roest Crollius H."/>
            <person name="Montfort J."/>
            <person name="Robinson-Rechavi M."/>
            <person name="Bouchez O."/>
            <person name="Lampietro C."/>
            <person name="Lopez Roques C."/>
            <person name="Donnadieu C."/>
            <person name="Postlethwait J."/>
            <person name="Bobe J."/>
            <person name="Verreycken H."/>
            <person name="Guiguen Y."/>
        </authorList>
    </citation>
    <scope>NUCLEOTIDE SEQUENCE [LARGE SCALE GENOMIC DNA]</scope>
    <source>
        <strain evidence="1">Up_M1</strain>
        <tissue evidence="1">Testis</tissue>
    </source>
</reference>
<sequence>MFRSSVFVHDLKLYIIWCAERSGTTWSPASPGGCYPLAVDEVQCYRVPSMGILPDHRFPTETDPDVIHHLTTLKLNRNRSSRFF</sequence>
<name>A0ABD0X0J4_UMBPY</name>
<organism evidence="1 2">
    <name type="scientific">Umbra pygmaea</name>
    <name type="common">Eastern mudminnow</name>
    <dbReference type="NCBI Taxonomy" id="75934"/>
    <lineage>
        <taxon>Eukaryota</taxon>
        <taxon>Metazoa</taxon>
        <taxon>Chordata</taxon>
        <taxon>Craniata</taxon>
        <taxon>Vertebrata</taxon>
        <taxon>Euteleostomi</taxon>
        <taxon>Actinopterygii</taxon>
        <taxon>Neopterygii</taxon>
        <taxon>Teleostei</taxon>
        <taxon>Protacanthopterygii</taxon>
        <taxon>Esociformes</taxon>
        <taxon>Umbridae</taxon>
        <taxon>Umbra</taxon>
    </lineage>
</organism>
<dbReference type="Proteomes" id="UP001557470">
    <property type="component" value="Unassembled WGS sequence"/>
</dbReference>
<evidence type="ECO:0000313" key="2">
    <source>
        <dbReference type="Proteomes" id="UP001557470"/>
    </source>
</evidence>
<keyword evidence="2" id="KW-1185">Reference proteome</keyword>
<evidence type="ECO:0000313" key="1">
    <source>
        <dbReference type="EMBL" id="KAL0969442.1"/>
    </source>
</evidence>
<protein>
    <submittedName>
        <fullName evidence="1">Uncharacterized protein</fullName>
    </submittedName>
</protein>
<accession>A0ABD0X0J4</accession>
<gene>
    <name evidence="1" type="ORF">UPYG_G00227430</name>
</gene>